<dbReference type="Proteomes" id="UP000029738">
    <property type="component" value="Unassembled WGS sequence"/>
</dbReference>
<name>A0A8S9SUN6_9CYAN</name>
<keyword evidence="3" id="KW-1185">Reference proteome</keyword>
<evidence type="ECO:0000313" key="3">
    <source>
        <dbReference type="Proteomes" id="UP000029738"/>
    </source>
</evidence>
<dbReference type="RefSeq" id="WP_167844577.1">
    <property type="nucleotide sequence ID" value="NZ_JHEG04000001.1"/>
</dbReference>
<feature type="region of interest" description="Disordered" evidence="1">
    <location>
        <begin position="1"/>
        <end position="46"/>
    </location>
</feature>
<accession>A0A8S9SUN6</accession>
<reference evidence="2" key="1">
    <citation type="journal article" date="2015" name="Genome Announc.">
        <title>Draft Genome Sequence of Tolypothrix boutellei Strain VB521301.</title>
        <authorList>
            <person name="Chandrababunaidu M.M."/>
            <person name="Singh D."/>
            <person name="Sen D."/>
            <person name="Bhan S."/>
            <person name="Das S."/>
            <person name="Gupta A."/>
            <person name="Adhikary S.P."/>
            <person name="Tripathy S."/>
        </authorList>
    </citation>
    <scope>NUCLEOTIDE SEQUENCE</scope>
    <source>
        <strain evidence="2">VB521301</strain>
    </source>
</reference>
<dbReference type="AlphaFoldDB" id="A0A8S9SUN6"/>
<gene>
    <name evidence="2" type="ORF">DA73_0400027095</name>
</gene>
<evidence type="ECO:0000256" key="1">
    <source>
        <dbReference type="SAM" id="MobiDB-lite"/>
    </source>
</evidence>
<dbReference type="EMBL" id="JHEG04000001">
    <property type="protein sequence ID" value="KAF3884050.1"/>
    <property type="molecule type" value="Genomic_DNA"/>
</dbReference>
<reference evidence="2" key="2">
    <citation type="submission" date="2019-11" db="EMBL/GenBank/DDBJ databases">
        <title>Improved Assembly of Tolypothrix boutellei genome.</title>
        <authorList>
            <person name="Sarangi A.N."/>
            <person name="Mukherjee M."/>
            <person name="Ghosh S."/>
            <person name="Singh D."/>
            <person name="Das A."/>
            <person name="Kant S."/>
            <person name="Prusty A."/>
            <person name="Tripathy S."/>
        </authorList>
    </citation>
    <scope>NUCLEOTIDE SEQUENCE</scope>
    <source>
        <strain evidence="2">VB521301</strain>
    </source>
</reference>
<feature type="compositionally biased region" description="Polar residues" evidence="1">
    <location>
        <begin position="26"/>
        <end position="46"/>
    </location>
</feature>
<comment type="caution">
    <text evidence="2">The sequence shown here is derived from an EMBL/GenBank/DDBJ whole genome shotgun (WGS) entry which is preliminary data.</text>
</comment>
<protein>
    <submittedName>
        <fullName evidence="2">Uncharacterized protein</fullName>
    </submittedName>
</protein>
<organism evidence="2 3">
    <name type="scientific">Tolypothrix bouteillei VB521301</name>
    <dbReference type="NCBI Taxonomy" id="1479485"/>
    <lineage>
        <taxon>Bacteria</taxon>
        <taxon>Bacillati</taxon>
        <taxon>Cyanobacteriota</taxon>
        <taxon>Cyanophyceae</taxon>
        <taxon>Nostocales</taxon>
        <taxon>Tolypothrichaceae</taxon>
        <taxon>Tolypothrix</taxon>
    </lineage>
</organism>
<sequence>MTDAACAKGVPLHSRSEPGGAFYRDSVSTEPNASIATTEKYSSNDN</sequence>
<proteinExistence type="predicted"/>
<evidence type="ECO:0000313" key="2">
    <source>
        <dbReference type="EMBL" id="KAF3884050.1"/>
    </source>
</evidence>